<feature type="region of interest" description="Disordered" evidence="1">
    <location>
        <begin position="641"/>
        <end position="664"/>
    </location>
</feature>
<feature type="domain" description="DUF7101" evidence="4">
    <location>
        <begin position="372"/>
        <end position="476"/>
    </location>
</feature>
<evidence type="ECO:0000259" key="2">
    <source>
        <dbReference type="Pfam" id="PF23388"/>
    </source>
</evidence>
<feature type="compositionally biased region" description="Polar residues" evidence="1">
    <location>
        <begin position="616"/>
        <end position="627"/>
    </location>
</feature>
<dbReference type="Pfam" id="PF23391">
    <property type="entry name" value="DUF7100"/>
    <property type="match status" value="1"/>
</dbReference>
<dbReference type="Proteomes" id="UP000326757">
    <property type="component" value="Unassembled WGS sequence"/>
</dbReference>
<sequence length="1117" mass="123816">MPTPASATSPQFTRLANTWKLLSLRSDIDNIILELVGQFSLEKVYSDGDKETYQHLVITLFAQLNAIFYIQRLSIPSAKFQKDGWYLGFLASWEVTLRTIEFALQIVIEGRESLWESRQLRDKYLAEFLLSALRVLQLLPHAESNSQSQSKGDLQRRDRRDRFARIHRSLEHMYDSYPGVKGFLLLVCKEVTESLRGPEPNPLALPPKLRDELPNLTGELYPLNDCFSTKYVSTLIPPYNASEGGGGGGGGEKGGGWLAQFLALRDITQFVVAASIQYTINGETRDAYLPAASQRTRNAVLRAIENMRIPPRFSKDDLVGTFTDQYRIILPDTPDLRRQSMQIHIDDRELDAIDALCLRLSDRQMISRVSDREMMHTISEITKRILALDDPGRHAKPSRPRIYTLNCSKCHLAGASQMRYLENLKFPHADDDLYAQLDNPETNEVRLPSKTKCVQCEEPVTLMREMTLARQVWDLLEPFESHADSVNLERHVPTCFQLPPPKTDGGLPFHPAYNNSSASNLKMRTYDTEPPSPFHNKTTFTSAAAQDRSRSLPQTMPPQVSPTVGAFGQRLDTPSTLPSSSSDMTSLDGSRSGEGSKMPELRKTSTATDEMPFSSDYMSNQGSSSLNDQAPSGIICEPGNSFGNRPAVGHSHSDRKKSKGGSKWTSVFTGARKESGAGQTVETTSLSSSALEAQRLDEINLESLVRVPRKTSTKSKTAKAINISLSQNSTNGLCWTQSLIQIWDIGASPPAMTRVFPTESSCYKAAVTKMYLAYIIGTRDPKLTLRIVNLQTAAPIVEYPLPPNLWASSIAISPNETTVAVGFTNATVCFFKTTRSAEPREDRLHSRIHKECDDCPEVDTLSYSDDGIHLLASTRSAKSGAIQIYFWITPMQAAQELVSCRYHVPLHESEDRGLSSAIFRSRTGIEEVLVCVTTWTQSGLPVLVHPKTGQKTEIKTEANRAGKLGSRIQCASFSPSGKELAMVNEKGHLYLISALNSSPLDIRKVAVSRELTIKSDSFAMGFMSLPDEEAAIVMAWIDPSKAERGMVRKIPLTTGDSSMTTTPVLHKSKPSDGLGSGAYMSGALNELPGDSRPIEMVADEEPVTKYRMMGFVKYPKK</sequence>
<dbReference type="Pfam" id="PF23392">
    <property type="entry name" value="DUF7101"/>
    <property type="match status" value="1"/>
</dbReference>
<evidence type="ECO:0000259" key="3">
    <source>
        <dbReference type="Pfam" id="PF23391"/>
    </source>
</evidence>
<dbReference type="AlphaFoldDB" id="A0A5N6KBX7"/>
<comment type="caution">
    <text evidence="5">The sequence shown here is derived from an EMBL/GenBank/DDBJ whole genome shotgun (WGS) entry which is preliminary data.</text>
</comment>
<reference evidence="5 6" key="1">
    <citation type="submission" date="2019-06" db="EMBL/GenBank/DDBJ databases">
        <title>Genome Sequence of the Brown Rot Fungal Pathogen Monilinia laxa.</title>
        <authorList>
            <person name="De Miccolis Angelini R.M."/>
            <person name="Landi L."/>
            <person name="Abate D."/>
            <person name="Pollastro S."/>
            <person name="Romanazzi G."/>
            <person name="Faretra F."/>
        </authorList>
    </citation>
    <scope>NUCLEOTIDE SEQUENCE [LARGE SCALE GENOMIC DNA]</scope>
    <source>
        <strain evidence="5 6">Mlax316</strain>
    </source>
</reference>
<dbReference type="SUPFAM" id="SSF50978">
    <property type="entry name" value="WD40 repeat-like"/>
    <property type="match status" value="1"/>
</dbReference>
<evidence type="ECO:0000256" key="1">
    <source>
        <dbReference type="SAM" id="MobiDB-lite"/>
    </source>
</evidence>
<evidence type="ECO:0000313" key="6">
    <source>
        <dbReference type="Proteomes" id="UP000326757"/>
    </source>
</evidence>
<feature type="compositionally biased region" description="Low complexity" evidence="1">
    <location>
        <begin position="570"/>
        <end position="590"/>
    </location>
</feature>
<feature type="domain" description="DUF7099" evidence="2">
    <location>
        <begin position="685"/>
        <end position="1051"/>
    </location>
</feature>
<feature type="compositionally biased region" description="Polar residues" evidence="1">
    <location>
        <begin position="535"/>
        <end position="544"/>
    </location>
</feature>
<dbReference type="OrthoDB" id="5321461at2759"/>
<accession>A0A5N6KBX7</accession>
<dbReference type="InterPro" id="IPR055525">
    <property type="entry name" value="DUF7099"/>
</dbReference>
<evidence type="ECO:0000313" key="5">
    <source>
        <dbReference type="EMBL" id="KAB8300897.1"/>
    </source>
</evidence>
<dbReference type="InterPro" id="IPR055527">
    <property type="entry name" value="DUF7101"/>
</dbReference>
<dbReference type="Pfam" id="PF23388">
    <property type="entry name" value="DUF7099"/>
    <property type="match status" value="1"/>
</dbReference>
<keyword evidence="6" id="KW-1185">Reference proteome</keyword>
<dbReference type="InterPro" id="IPR055526">
    <property type="entry name" value="DUF7100"/>
</dbReference>
<dbReference type="Gene3D" id="2.130.10.10">
    <property type="entry name" value="YVTN repeat-like/Quinoprotein amine dehydrogenase"/>
    <property type="match status" value="1"/>
</dbReference>
<protein>
    <submittedName>
        <fullName evidence="5">Uncharacterized protein</fullName>
    </submittedName>
</protein>
<feature type="domain" description="DUF7100" evidence="3">
    <location>
        <begin position="8"/>
        <end position="361"/>
    </location>
</feature>
<dbReference type="InterPro" id="IPR036322">
    <property type="entry name" value="WD40_repeat_dom_sf"/>
</dbReference>
<feature type="region of interest" description="Disordered" evidence="1">
    <location>
        <begin position="525"/>
        <end position="627"/>
    </location>
</feature>
<proteinExistence type="predicted"/>
<dbReference type="InterPro" id="IPR015943">
    <property type="entry name" value="WD40/YVTN_repeat-like_dom_sf"/>
</dbReference>
<dbReference type="EMBL" id="VIGI01000004">
    <property type="protein sequence ID" value="KAB8300897.1"/>
    <property type="molecule type" value="Genomic_DNA"/>
</dbReference>
<evidence type="ECO:0000259" key="4">
    <source>
        <dbReference type="Pfam" id="PF23392"/>
    </source>
</evidence>
<name>A0A5N6KBX7_MONLA</name>
<gene>
    <name evidence="5" type="ORF">EYC80_002823</name>
</gene>
<organism evidence="5 6">
    <name type="scientific">Monilinia laxa</name>
    <name type="common">Brown rot fungus</name>
    <name type="synonym">Sclerotinia laxa</name>
    <dbReference type="NCBI Taxonomy" id="61186"/>
    <lineage>
        <taxon>Eukaryota</taxon>
        <taxon>Fungi</taxon>
        <taxon>Dikarya</taxon>
        <taxon>Ascomycota</taxon>
        <taxon>Pezizomycotina</taxon>
        <taxon>Leotiomycetes</taxon>
        <taxon>Helotiales</taxon>
        <taxon>Sclerotiniaceae</taxon>
        <taxon>Monilinia</taxon>
    </lineage>
</organism>